<feature type="compositionally biased region" description="Low complexity" evidence="2">
    <location>
        <begin position="483"/>
        <end position="492"/>
    </location>
</feature>
<keyword evidence="1" id="KW-0175">Coiled coil</keyword>
<dbReference type="AlphaFoldDB" id="A0A7C1FJY2"/>
<dbReference type="EMBL" id="DSMG01000198">
    <property type="protein sequence ID" value="HDX33676.1"/>
    <property type="molecule type" value="Genomic_DNA"/>
</dbReference>
<comment type="caution">
    <text evidence="3">The sequence shown here is derived from an EMBL/GenBank/DDBJ whole genome shotgun (WGS) entry which is preliminary data.</text>
</comment>
<evidence type="ECO:0000256" key="1">
    <source>
        <dbReference type="SAM" id="Coils"/>
    </source>
</evidence>
<dbReference type="InterPro" id="IPR027417">
    <property type="entry name" value="P-loop_NTPase"/>
</dbReference>
<feature type="compositionally biased region" description="Polar residues" evidence="2">
    <location>
        <begin position="473"/>
        <end position="482"/>
    </location>
</feature>
<dbReference type="Gene3D" id="3.40.50.300">
    <property type="entry name" value="P-loop containing nucleotide triphosphate hydrolases"/>
    <property type="match status" value="2"/>
</dbReference>
<organism evidence="3">
    <name type="scientific">Caldilinea aerophila</name>
    <dbReference type="NCBI Taxonomy" id="133453"/>
    <lineage>
        <taxon>Bacteria</taxon>
        <taxon>Bacillati</taxon>
        <taxon>Chloroflexota</taxon>
        <taxon>Caldilineae</taxon>
        <taxon>Caldilineales</taxon>
        <taxon>Caldilineaceae</taxon>
        <taxon>Caldilinea</taxon>
    </lineage>
</organism>
<evidence type="ECO:0000313" key="3">
    <source>
        <dbReference type="EMBL" id="HDX33676.1"/>
    </source>
</evidence>
<evidence type="ECO:0008006" key="4">
    <source>
        <dbReference type="Google" id="ProtNLM"/>
    </source>
</evidence>
<feature type="coiled-coil region" evidence="1">
    <location>
        <begin position="699"/>
        <end position="733"/>
    </location>
</feature>
<evidence type="ECO:0000256" key="2">
    <source>
        <dbReference type="SAM" id="MobiDB-lite"/>
    </source>
</evidence>
<accession>A0A7C1FJY2</accession>
<dbReference type="PANTHER" id="PTHR30121:SF6">
    <property type="entry name" value="SLR6007 PROTEIN"/>
    <property type="match status" value="1"/>
</dbReference>
<gene>
    <name evidence="3" type="ORF">ENQ20_19660</name>
</gene>
<proteinExistence type="predicted"/>
<dbReference type="PANTHER" id="PTHR30121">
    <property type="entry name" value="UNCHARACTERIZED PROTEIN YJGR-RELATED"/>
    <property type="match status" value="1"/>
</dbReference>
<reference evidence="3" key="1">
    <citation type="journal article" date="2020" name="mSystems">
        <title>Genome- and Community-Level Interaction Insights into Carbon Utilization and Element Cycling Functions of Hydrothermarchaeota in Hydrothermal Sediment.</title>
        <authorList>
            <person name="Zhou Z."/>
            <person name="Liu Y."/>
            <person name="Xu W."/>
            <person name="Pan J."/>
            <person name="Luo Z.H."/>
            <person name="Li M."/>
        </authorList>
    </citation>
    <scope>NUCLEOTIDE SEQUENCE [LARGE SCALE GENOMIC DNA]</scope>
    <source>
        <strain evidence="3">SpSt-289</strain>
    </source>
</reference>
<feature type="region of interest" description="Disordered" evidence="2">
    <location>
        <begin position="472"/>
        <end position="492"/>
    </location>
</feature>
<feature type="coiled-coil region" evidence="1">
    <location>
        <begin position="772"/>
        <end position="799"/>
    </location>
</feature>
<dbReference type="SUPFAM" id="SSF52540">
    <property type="entry name" value="P-loop containing nucleoside triphosphate hydrolases"/>
    <property type="match status" value="1"/>
</dbReference>
<name>A0A7C1FJY2_9CHLR</name>
<sequence>MQAPPEQLGSFYLGAVYDVETGQRTEMPLNYDARDLVTHAICVGMTGSGKTGLCIGLLEEAAIDKVPALLIDPKGDITNLLLQFPDLRPEDFQPWINPDDANRKGKTVEEFAIATAELWRNGLADWGISGERMRLLAEHTEYTIFTPGSEMGVPLNIMGSLAAPQLDWETESEAIRERISGTVAALLGLAGVNVDPIRSREGILLANLFEHFWQQGKDLDLEMLITAITNPPVKKLGAFEVDVFYPAKDRFELALQFNALLASPKFQSWLQGEPLDVDRLLYTAEGKPRHSILYIAHLSDSERMFIVTLLLENMLTWMRKQSGTTSLRALLYFDEVFGYFPPTAEPPSKRPLLTLLKQARAFGLGIVLVTQNPVDIDYKGLTNAGTWFIGKLQAERDKERVLAGLKGALSEAGKSEPADYSTLITKLHNRVFLMHNVHEDGPIVFHTRWAMSYLRGPLTLPQVRMLMSERMHTTSQPKVTQRSASSVSAAPAASIVDEGMQRTSHQPQSAPPGFQTMPPAIPPDVTQVYLPCKLEERDAIRLVEQRAGGRIDVKNVQLLYEAGVLGAATVRFVDQKRDIDKQTEMALLARGGRQLTGLDWGRAELLSIPTSELSTRPASVEERQGPFYASLPEGAATARALSGAARDLADWLYYNARYEVTMHPELGIVRRPDEDERSFNIRLQQAARERRDAEVDKLRGRMQKEIERVAERLEREQQALTTEQARAQAKQTEQWVNIGESVLSFLMGRRAMRSFSSATSKWSQTQQASMRVEQRKQNIGRLQEEKQKLEEMLQAEIDAIIHRWEDVLDNLVTEAVKPRRTDVNVRAVMLAWAPLWRVVYEVDGREEATLVLAYVEPEN</sequence>
<dbReference type="InterPro" id="IPR051162">
    <property type="entry name" value="T4SS_component"/>
</dbReference>
<protein>
    <recommendedName>
        <fullName evidence="4">Helicase HerA central domain-containing protein</fullName>
    </recommendedName>
</protein>